<proteinExistence type="predicted"/>
<dbReference type="AlphaFoldDB" id="A0A6M3IXU3"/>
<protein>
    <submittedName>
        <fullName evidence="1">Uncharacterized protein</fullName>
    </submittedName>
</protein>
<reference evidence="1" key="1">
    <citation type="submission" date="2020-03" db="EMBL/GenBank/DDBJ databases">
        <title>The deep terrestrial virosphere.</title>
        <authorList>
            <person name="Holmfeldt K."/>
            <person name="Nilsson E."/>
            <person name="Simone D."/>
            <person name="Lopez-Fernandez M."/>
            <person name="Wu X."/>
            <person name="de Brujin I."/>
            <person name="Lundin D."/>
            <person name="Andersson A."/>
            <person name="Bertilsson S."/>
            <person name="Dopson M."/>
        </authorList>
    </citation>
    <scope>NUCLEOTIDE SEQUENCE</scope>
    <source>
        <strain evidence="1">MM415B00826</strain>
    </source>
</reference>
<organism evidence="1">
    <name type="scientific">viral metagenome</name>
    <dbReference type="NCBI Taxonomy" id="1070528"/>
    <lineage>
        <taxon>unclassified sequences</taxon>
        <taxon>metagenomes</taxon>
        <taxon>organismal metagenomes</taxon>
    </lineage>
</organism>
<evidence type="ECO:0000313" key="1">
    <source>
        <dbReference type="EMBL" id="QJA62138.1"/>
    </source>
</evidence>
<gene>
    <name evidence="1" type="ORF">MM415B00826_0049</name>
</gene>
<accession>A0A6M3IXU3</accession>
<dbReference type="EMBL" id="MT141462">
    <property type="protein sequence ID" value="QJA62138.1"/>
    <property type="molecule type" value="Genomic_DNA"/>
</dbReference>
<sequence>MLDPIDWMYQNLEKIDEGYLAYKTFNSNFSPPDRWKIEEGAEITEVINPLPTLDCACGVNVVTLEWVKKNNLPDTPIWQVLIKWEWLPGVVVSYNTDGKFRCSRVKLLRRV</sequence>
<name>A0A6M3IXU3_9ZZZZ</name>